<evidence type="ECO:0000259" key="2">
    <source>
        <dbReference type="PROSITE" id="PS50943"/>
    </source>
</evidence>
<sequence length="74" mass="8890">MQFHRLEDLRIDNDQTQAEIAEYLGCQREVYRRYEKGTRQIPVDMLIQLSLLYNVSIDYIVGLTNEKKPYPRKI</sequence>
<dbReference type="AlphaFoldDB" id="A0A5M9HVC7"/>
<dbReference type="PANTHER" id="PTHR46558:SF11">
    <property type="entry name" value="HTH-TYPE TRANSCRIPTIONAL REGULATOR XRE"/>
    <property type="match status" value="1"/>
</dbReference>
<organism evidence="3 4">
    <name type="scientific">Mediterraneibacter catenae</name>
    <dbReference type="NCBI Taxonomy" id="2594882"/>
    <lineage>
        <taxon>Bacteria</taxon>
        <taxon>Bacillati</taxon>
        <taxon>Bacillota</taxon>
        <taxon>Clostridia</taxon>
        <taxon>Lachnospirales</taxon>
        <taxon>Lachnospiraceae</taxon>
        <taxon>Mediterraneibacter</taxon>
    </lineage>
</organism>
<dbReference type="CDD" id="cd00093">
    <property type="entry name" value="HTH_XRE"/>
    <property type="match status" value="1"/>
</dbReference>
<feature type="domain" description="HTH cro/C1-type" evidence="2">
    <location>
        <begin position="6"/>
        <end position="60"/>
    </location>
</feature>
<dbReference type="Gene3D" id="1.10.260.40">
    <property type="entry name" value="lambda repressor-like DNA-binding domains"/>
    <property type="match status" value="1"/>
</dbReference>
<comment type="caution">
    <text evidence="3">The sequence shown here is derived from an EMBL/GenBank/DDBJ whole genome shotgun (WGS) entry which is preliminary data.</text>
</comment>
<dbReference type="PANTHER" id="PTHR46558">
    <property type="entry name" value="TRACRIPTIONAL REGULATORY PROTEIN-RELATED-RELATED"/>
    <property type="match status" value="1"/>
</dbReference>
<dbReference type="RefSeq" id="WP_150311166.1">
    <property type="nucleotide sequence ID" value="NZ_VMSO01000014.1"/>
</dbReference>
<evidence type="ECO:0000256" key="1">
    <source>
        <dbReference type="ARBA" id="ARBA00023125"/>
    </source>
</evidence>
<dbReference type="SMART" id="SM00530">
    <property type="entry name" value="HTH_XRE"/>
    <property type="match status" value="1"/>
</dbReference>
<evidence type="ECO:0000313" key="4">
    <source>
        <dbReference type="Proteomes" id="UP000322025"/>
    </source>
</evidence>
<reference evidence="3" key="1">
    <citation type="submission" date="2019-07" db="EMBL/GenBank/DDBJ databases">
        <authorList>
            <person name="Wongkuna S."/>
            <person name="Scaria J."/>
        </authorList>
    </citation>
    <scope>NUCLEOTIDE SEQUENCE [LARGE SCALE GENOMIC DNA]</scope>
    <source>
        <strain evidence="3">SW178</strain>
    </source>
</reference>
<proteinExistence type="predicted"/>
<dbReference type="OrthoDB" id="2064916at2"/>
<evidence type="ECO:0000313" key="3">
    <source>
        <dbReference type="EMBL" id="KAA8500944.1"/>
    </source>
</evidence>
<dbReference type="InterPro" id="IPR010982">
    <property type="entry name" value="Lambda_DNA-bd_dom_sf"/>
</dbReference>
<dbReference type="Proteomes" id="UP000322025">
    <property type="component" value="Unassembled WGS sequence"/>
</dbReference>
<keyword evidence="4" id="KW-1185">Reference proteome</keyword>
<dbReference type="InterPro" id="IPR001387">
    <property type="entry name" value="Cro/C1-type_HTH"/>
</dbReference>
<dbReference type="PROSITE" id="PS50943">
    <property type="entry name" value="HTH_CROC1"/>
    <property type="match status" value="1"/>
</dbReference>
<gene>
    <name evidence="3" type="ORF">FNY66_10870</name>
</gene>
<dbReference type="Pfam" id="PF01381">
    <property type="entry name" value="HTH_3"/>
    <property type="match status" value="1"/>
</dbReference>
<protein>
    <submittedName>
        <fullName evidence="3">Helix-turn-helix transcriptional regulator</fullName>
    </submittedName>
</protein>
<dbReference type="GO" id="GO:0003677">
    <property type="term" value="F:DNA binding"/>
    <property type="evidence" value="ECO:0007669"/>
    <property type="project" value="UniProtKB-KW"/>
</dbReference>
<name>A0A5M9HVC7_9FIRM</name>
<dbReference type="EMBL" id="VMSO01000014">
    <property type="protein sequence ID" value="KAA8500944.1"/>
    <property type="molecule type" value="Genomic_DNA"/>
</dbReference>
<keyword evidence="1" id="KW-0238">DNA-binding</keyword>
<dbReference type="SUPFAM" id="SSF47413">
    <property type="entry name" value="lambda repressor-like DNA-binding domains"/>
    <property type="match status" value="1"/>
</dbReference>
<accession>A0A5M9HVC7</accession>